<keyword evidence="4 6" id="KW-1133">Transmembrane helix</keyword>
<evidence type="ECO:0000256" key="4">
    <source>
        <dbReference type="ARBA" id="ARBA00022989"/>
    </source>
</evidence>
<reference evidence="7" key="1">
    <citation type="journal article" date="2012" name="Mol. Plant Microbe Interact.">
        <title>A highly conserved effector in Fusarium oxysporum is required for full virulence on Arabidopsis.</title>
        <authorList>
            <person name="Thatcher L.F."/>
            <person name="Gardiner D.M."/>
            <person name="Kazan K."/>
            <person name="Manners J."/>
        </authorList>
    </citation>
    <scope>NUCLEOTIDE SEQUENCE [LARGE SCALE GENOMIC DNA]</scope>
    <source>
        <strain evidence="7">Fo5176</strain>
    </source>
</reference>
<dbReference type="PANTHER" id="PTHR31123">
    <property type="entry name" value="ACCUMULATION OF DYADS PROTEIN 2-RELATED"/>
    <property type="match status" value="1"/>
</dbReference>
<feature type="transmembrane region" description="Helical" evidence="6">
    <location>
        <begin position="66"/>
        <end position="85"/>
    </location>
</feature>
<dbReference type="InterPro" id="IPR051633">
    <property type="entry name" value="AceTr"/>
</dbReference>
<protein>
    <submittedName>
        <fullName evidence="7">Uncharacterized protein</fullName>
    </submittedName>
</protein>
<dbReference type="EMBL" id="AFQF01002931">
    <property type="protein sequence ID" value="EGU77672.1"/>
    <property type="molecule type" value="Genomic_DNA"/>
</dbReference>
<dbReference type="Pfam" id="PF01184">
    <property type="entry name" value="Gpr1_Fun34_YaaH"/>
    <property type="match status" value="1"/>
</dbReference>
<evidence type="ECO:0000256" key="5">
    <source>
        <dbReference type="ARBA" id="ARBA00023136"/>
    </source>
</evidence>
<dbReference type="GO" id="GO:0015123">
    <property type="term" value="F:acetate transmembrane transporter activity"/>
    <property type="evidence" value="ECO:0007669"/>
    <property type="project" value="TreeGrafter"/>
</dbReference>
<comment type="similarity">
    <text evidence="2">Belongs to the acetate uptake transporter (AceTr) (TC 2.A.96) family.</text>
</comment>
<evidence type="ECO:0000256" key="1">
    <source>
        <dbReference type="ARBA" id="ARBA00004141"/>
    </source>
</evidence>
<sequence length="262" mass="28446">MSSGESKLRPCTTAGGHVEDRGQPALPVVHRHFANPSPLGLLSFATGIFLISSFGVHARGIQTPNVMIAVLIFFGGICQYIVGIMEFITGNTFGTAVFMSYGAFNISYSMIYLPGSGIIAAYTDESGALSPDFQQAIAIYLWAWFILTVIYTVAAVRSSWVLFLDLLALDICLILLAAGNMVNSTSVLNAGYAFGYLVAVMSCKLFRFQSHALTNHLPKTGLAVQVFLLEVLLHSKFPPSRCTKSHEQDPSELLLDCHQNTL</sequence>
<keyword evidence="5 6" id="KW-0472">Membrane</keyword>
<proteinExistence type="inferred from homology"/>
<accession>F9FZF9</accession>
<evidence type="ECO:0000313" key="7">
    <source>
        <dbReference type="EMBL" id="EGU77672.1"/>
    </source>
</evidence>
<gene>
    <name evidence="7" type="ORF">FOXB_11791</name>
</gene>
<feature type="transmembrane region" description="Helical" evidence="6">
    <location>
        <begin position="160"/>
        <end position="181"/>
    </location>
</feature>
<dbReference type="NCBIfam" id="NF038013">
    <property type="entry name" value="AceTr_1"/>
    <property type="match status" value="1"/>
</dbReference>
<comment type="subcellular location">
    <subcellularLocation>
        <location evidence="1">Membrane</location>
        <topology evidence="1">Multi-pass membrane protein</topology>
    </subcellularLocation>
</comment>
<keyword evidence="3 6" id="KW-0812">Transmembrane</keyword>
<dbReference type="GO" id="GO:0005886">
    <property type="term" value="C:plasma membrane"/>
    <property type="evidence" value="ECO:0007669"/>
    <property type="project" value="TreeGrafter"/>
</dbReference>
<evidence type="ECO:0000256" key="3">
    <source>
        <dbReference type="ARBA" id="ARBA00022692"/>
    </source>
</evidence>
<organism evidence="7">
    <name type="scientific">Fusarium oxysporum (strain Fo5176)</name>
    <name type="common">Fusarium vascular wilt</name>
    <dbReference type="NCBI Taxonomy" id="660025"/>
    <lineage>
        <taxon>Eukaryota</taxon>
        <taxon>Fungi</taxon>
        <taxon>Dikarya</taxon>
        <taxon>Ascomycota</taxon>
        <taxon>Pezizomycotina</taxon>
        <taxon>Sordariomycetes</taxon>
        <taxon>Hypocreomycetidae</taxon>
        <taxon>Hypocreales</taxon>
        <taxon>Nectriaceae</taxon>
        <taxon>Fusarium</taxon>
        <taxon>Fusarium oxysporum species complex</taxon>
    </lineage>
</organism>
<feature type="transmembrane region" description="Helical" evidence="6">
    <location>
        <begin position="187"/>
        <end position="206"/>
    </location>
</feature>
<dbReference type="PaxDb" id="5507-FOXG_17487P0"/>
<feature type="transmembrane region" description="Helical" evidence="6">
    <location>
        <begin position="133"/>
        <end position="153"/>
    </location>
</feature>
<dbReference type="InterPro" id="IPR000791">
    <property type="entry name" value="Gpr1/Fun34/SatP-like"/>
</dbReference>
<dbReference type="STRING" id="660025.F9FZF9"/>
<name>F9FZF9_FUSOF</name>
<feature type="transmembrane region" description="Helical" evidence="6">
    <location>
        <begin position="39"/>
        <end position="60"/>
    </location>
</feature>
<dbReference type="PANTHER" id="PTHR31123:SF1">
    <property type="entry name" value="ACCUMULATION OF DYADS PROTEIN 2-RELATED"/>
    <property type="match status" value="1"/>
</dbReference>
<dbReference type="OrthoDB" id="3648309at2759"/>
<evidence type="ECO:0000256" key="6">
    <source>
        <dbReference type="SAM" id="Phobius"/>
    </source>
</evidence>
<dbReference type="AlphaFoldDB" id="F9FZF9"/>
<evidence type="ECO:0000256" key="2">
    <source>
        <dbReference type="ARBA" id="ARBA00005587"/>
    </source>
</evidence>
<feature type="transmembrane region" description="Helical" evidence="6">
    <location>
        <begin position="92"/>
        <end position="113"/>
    </location>
</feature>
<comment type="caution">
    <text evidence="7">The sequence shown here is derived from an EMBL/GenBank/DDBJ whole genome shotgun (WGS) entry which is preliminary data.</text>
</comment>